<dbReference type="GO" id="GO:0006865">
    <property type="term" value="P:amino acid transport"/>
    <property type="evidence" value="ECO:0007669"/>
    <property type="project" value="UniProtKB-KW"/>
</dbReference>
<evidence type="ECO:0000256" key="6">
    <source>
        <dbReference type="ARBA" id="ARBA00022970"/>
    </source>
</evidence>
<dbReference type="Gene3D" id="1.10.3720.10">
    <property type="entry name" value="MetI-like"/>
    <property type="match status" value="1"/>
</dbReference>
<evidence type="ECO:0000256" key="2">
    <source>
        <dbReference type="ARBA" id="ARBA00010072"/>
    </source>
</evidence>
<evidence type="ECO:0000256" key="8">
    <source>
        <dbReference type="ARBA" id="ARBA00023136"/>
    </source>
</evidence>
<accession>A0A2N0WB31</accession>
<evidence type="ECO:0000313" key="12">
    <source>
        <dbReference type="Proteomes" id="UP000233553"/>
    </source>
</evidence>
<keyword evidence="6" id="KW-0029">Amino-acid transport</keyword>
<evidence type="ECO:0000256" key="7">
    <source>
        <dbReference type="ARBA" id="ARBA00022989"/>
    </source>
</evidence>
<comment type="similarity">
    <text evidence="2">Belongs to the binding-protein-dependent transport system permease family. HisMQ subfamily.</text>
</comment>
<dbReference type="CDD" id="cd06261">
    <property type="entry name" value="TM_PBP2"/>
    <property type="match status" value="1"/>
</dbReference>
<keyword evidence="4" id="KW-1003">Cell membrane</keyword>
<dbReference type="EMBL" id="PISJ01000019">
    <property type="protein sequence ID" value="PKF31715.1"/>
    <property type="molecule type" value="Genomic_DNA"/>
</dbReference>
<dbReference type="SUPFAM" id="SSF161098">
    <property type="entry name" value="MetI-like"/>
    <property type="match status" value="1"/>
</dbReference>
<keyword evidence="3 9" id="KW-0813">Transport</keyword>
<dbReference type="PANTHER" id="PTHR30614">
    <property type="entry name" value="MEMBRANE COMPONENT OF AMINO ACID ABC TRANSPORTER"/>
    <property type="match status" value="1"/>
</dbReference>
<dbReference type="GO" id="GO:0043190">
    <property type="term" value="C:ATP-binding cassette (ABC) transporter complex"/>
    <property type="evidence" value="ECO:0007669"/>
    <property type="project" value="InterPro"/>
</dbReference>
<dbReference type="InterPro" id="IPR035906">
    <property type="entry name" value="MetI-like_sf"/>
</dbReference>
<evidence type="ECO:0000256" key="5">
    <source>
        <dbReference type="ARBA" id="ARBA00022692"/>
    </source>
</evidence>
<feature type="transmembrane region" description="Helical" evidence="9">
    <location>
        <begin position="190"/>
        <end position="211"/>
    </location>
</feature>
<evidence type="ECO:0000256" key="1">
    <source>
        <dbReference type="ARBA" id="ARBA00004429"/>
    </source>
</evidence>
<gene>
    <name evidence="11" type="ORF">CW311_15805</name>
</gene>
<protein>
    <submittedName>
        <fullName evidence="11">Amino acid ABC transporter</fullName>
    </submittedName>
</protein>
<keyword evidence="8 9" id="KW-0472">Membrane</keyword>
<keyword evidence="7 9" id="KW-1133">Transmembrane helix</keyword>
<keyword evidence="5 9" id="KW-0812">Transmembrane</keyword>
<proteinExistence type="inferred from homology"/>
<dbReference type="PROSITE" id="PS50928">
    <property type="entry name" value="ABC_TM1"/>
    <property type="match status" value="1"/>
</dbReference>
<dbReference type="Proteomes" id="UP000233553">
    <property type="component" value="Unassembled WGS sequence"/>
</dbReference>
<dbReference type="GO" id="GO:0022857">
    <property type="term" value="F:transmembrane transporter activity"/>
    <property type="evidence" value="ECO:0007669"/>
    <property type="project" value="InterPro"/>
</dbReference>
<feature type="domain" description="ABC transmembrane type-1" evidence="10">
    <location>
        <begin position="20"/>
        <end position="203"/>
    </location>
</feature>
<name>A0A2N0WB31_9GAMM</name>
<comment type="subcellular location">
    <subcellularLocation>
        <location evidence="1">Cell inner membrane</location>
        <topology evidence="1">Multi-pass membrane protein</topology>
    </subcellularLocation>
    <subcellularLocation>
        <location evidence="9">Cell membrane</location>
        <topology evidence="9">Multi-pass membrane protein</topology>
    </subcellularLocation>
</comment>
<evidence type="ECO:0000259" key="10">
    <source>
        <dbReference type="PROSITE" id="PS50928"/>
    </source>
</evidence>
<dbReference type="PANTHER" id="PTHR30614:SF37">
    <property type="entry name" value="AMINO-ACID ABC TRANSPORTER PERMEASE PROTEIN YHDX-RELATED"/>
    <property type="match status" value="1"/>
</dbReference>
<dbReference type="AlphaFoldDB" id="A0A2N0WB31"/>
<evidence type="ECO:0000256" key="4">
    <source>
        <dbReference type="ARBA" id="ARBA00022475"/>
    </source>
</evidence>
<dbReference type="InterPro" id="IPR000515">
    <property type="entry name" value="MetI-like"/>
</dbReference>
<dbReference type="NCBIfam" id="TIGR01726">
    <property type="entry name" value="HEQRo_perm_3TM"/>
    <property type="match status" value="1"/>
</dbReference>
<dbReference type="Pfam" id="PF00528">
    <property type="entry name" value="BPD_transp_1"/>
    <property type="match status" value="1"/>
</dbReference>
<organism evidence="11 12">
    <name type="scientific">Acinetobacter proteolyticus</name>
    <dbReference type="NCBI Taxonomy" id="1776741"/>
    <lineage>
        <taxon>Bacteria</taxon>
        <taxon>Pseudomonadati</taxon>
        <taxon>Pseudomonadota</taxon>
        <taxon>Gammaproteobacteria</taxon>
        <taxon>Moraxellales</taxon>
        <taxon>Moraxellaceae</taxon>
        <taxon>Acinetobacter</taxon>
    </lineage>
</organism>
<dbReference type="InterPro" id="IPR043429">
    <property type="entry name" value="ArtM/GltK/GlnP/TcyL/YhdX-like"/>
</dbReference>
<comment type="caution">
    <text evidence="11">The sequence shown here is derived from an EMBL/GenBank/DDBJ whole genome shotgun (WGS) entry which is preliminary data.</text>
</comment>
<evidence type="ECO:0000313" key="11">
    <source>
        <dbReference type="EMBL" id="PKF31715.1"/>
    </source>
</evidence>
<evidence type="ECO:0000256" key="9">
    <source>
        <dbReference type="RuleBase" id="RU363032"/>
    </source>
</evidence>
<feature type="transmembrane region" description="Helical" evidence="9">
    <location>
        <begin position="26"/>
        <end position="46"/>
    </location>
</feature>
<sequence>MFSLDWQYIQSVLPQFYAATLMTLKISFIGIVLSILFGLICSVISTYQVRVLNKIVKVYIEVSRNTPLLIQLFFLYYGLPKIGIKLDGFTCGVIGLTFLGGSYMAEAFRAGLQSVAQGQIDSARSVGLNAVQVFQYVVFPQALSLCIPAIGANCLFLIKESSILSAIAVVELLFVTKDLIGMDYKTTEALFLLIMAYLIILLPVSALTSYLEYRSRKVSHGT</sequence>
<reference evidence="11 12" key="1">
    <citation type="submission" date="2017-12" db="EMBL/GenBank/DDBJ databases">
        <title>Draft Genome sequences of multiple microbial strains isolated from spacecraft associated surfaces.</title>
        <authorList>
            <person name="Seuylemezian A."/>
            <person name="Vaishampayan P."/>
            <person name="Venkateswaran K."/>
        </authorList>
    </citation>
    <scope>NUCLEOTIDE SEQUENCE [LARGE SCALE GENOMIC DNA]</scope>
    <source>
        <strain evidence="11 12">2P01AA</strain>
    </source>
</reference>
<evidence type="ECO:0000256" key="3">
    <source>
        <dbReference type="ARBA" id="ARBA00022448"/>
    </source>
</evidence>
<dbReference type="InterPro" id="IPR010065">
    <property type="entry name" value="AA_ABC_transptr_permease_3TM"/>
</dbReference>